<feature type="chain" id="PRO_5046453786" evidence="10">
    <location>
        <begin position="21"/>
        <end position="209"/>
    </location>
</feature>
<feature type="domain" description="Thioredoxin" evidence="11">
    <location>
        <begin position="2"/>
        <end position="124"/>
    </location>
</feature>
<evidence type="ECO:0000313" key="12">
    <source>
        <dbReference type="EMBL" id="CAL5226883.1"/>
    </source>
</evidence>
<dbReference type="PROSITE" id="PS51352">
    <property type="entry name" value="THIOREDOXIN_2"/>
    <property type="match status" value="1"/>
</dbReference>
<evidence type="ECO:0000256" key="10">
    <source>
        <dbReference type="SAM" id="SignalP"/>
    </source>
</evidence>
<dbReference type="Gene3D" id="3.40.30.10">
    <property type="entry name" value="Glutaredoxin"/>
    <property type="match status" value="1"/>
</dbReference>
<keyword evidence="5" id="KW-0249">Electron transport</keyword>
<dbReference type="SUPFAM" id="SSF52833">
    <property type="entry name" value="Thioredoxin-like"/>
    <property type="match status" value="1"/>
</dbReference>
<evidence type="ECO:0000256" key="7">
    <source>
        <dbReference type="ARBA" id="ARBA00023157"/>
    </source>
</evidence>
<gene>
    <name evidence="12" type="primary">g9756</name>
    <name evidence="12" type="ORF">VP750_LOCUS8789</name>
</gene>
<keyword evidence="3 10" id="KW-0732">Signal</keyword>
<evidence type="ECO:0000256" key="6">
    <source>
        <dbReference type="ARBA" id="ARBA00022989"/>
    </source>
</evidence>
<accession>A0ABP1G9X6</accession>
<keyword evidence="9" id="KW-0812">Transmembrane</keyword>
<keyword evidence="13" id="KW-1185">Reference proteome</keyword>
<keyword evidence="7" id="KW-1015">Disulfide bond</keyword>
<organism evidence="12 13">
    <name type="scientific">Coccomyxa viridis</name>
    <dbReference type="NCBI Taxonomy" id="1274662"/>
    <lineage>
        <taxon>Eukaryota</taxon>
        <taxon>Viridiplantae</taxon>
        <taxon>Chlorophyta</taxon>
        <taxon>core chlorophytes</taxon>
        <taxon>Trebouxiophyceae</taxon>
        <taxon>Trebouxiophyceae incertae sedis</taxon>
        <taxon>Coccomyxaceae</taxon>
        <taxon>Coccomyxa</taxon>
    </lineage>
</organism>
<dbReference type="CDD" id="cd02961">
    <property type="entry name" value="PDI_a_family"/>
    <property type="match status" value="1"/>
</dbReference>
<feature type="signal peptide" evidence="10">
    <location>
        <begin position="1"/>
        <end position="20"/>
    </location>
</feature>
<proteinExistence type="predicted"/>
<name>A0ABP1G9X6_9CHLO</name>
<dbReference type="InterPro" id="IPR013766">
    <property type="entry name" value="Thioredoxin_domain"/>
</dbReference>
<comment type="caution">
    <text evidence="12">The sequence shown here is derived from an EMBL/GenBank/DDBJ whole genome shotgun (WGS) entry which is preliminary data.</text>
</comment>
<keyword evidence="2" id="KW-0813">Transport</keyword>
<evidence type="ECO:0000256" key="9">
    <source>
        <dbReference type="SAM" id="Phobius"/>
    </source>
</evidence>
<reference evidence="12 13" key="1">
    <citation type="submission" date="2024-06" db="EMBL/GenBank/DDBJ databases">
        <authorList>
            <person name="Kraege A."/>
            <person name="Thomma B."/>
        </authorList>
    </citation>
    <scope>NUCLEOTIDE SEQUENCE [LARGE SCALE GENOMIC DNA]</scope>
</reference>
<dbReference type="Proteomes" id="UP001497392">
    <property type="component" value="Unassembled WGS sequence"/>
</dbReference>
<evidence type="ECO:0000256" key="1">
    <source>
        <dbReference type="ARBA" id="ARBA00004389"/>
    </source>
</evidence>
<dbReference type="EMBL" id="CAXHTA020000016">
    <property type="protein sequence ID" value="CAL5226883.1"/>
    <property type="molecule type" value="Genomic_DNA"/>
</dbReference>
<dbReference type="PANTHER" id="PTHR46107:SF3">
    <property type="entry name" value="THIOREDOXIN DOMAIN-CONTAINING PROTEIN"/>
    <property type="match status" value="1"/>
</dbReference>
<sequence length="209" mass="23284">MHSVSLLALCICALAASGRGEVIQLTDLNFDELVTRGGVWFIDVYAPWCSHCRELEPVWQEVARQLEGVVNVGKVDGTKERILMRRLAIDSFPSLFLIEGSLTRRYQGIRAQEQLVEFAKNGYREVEPVPFYKSPTSVFGRFIAALVILPAKVQALFRHLHEEKGYGTLTLLAGGLAVPLLTGLLLICALDNFVQSRRRVSPTVHAHVN</sequence>
<dbReference type="Pfam" id="PF00085">
    <property type="entry name" value="Thioredoxin"/>
    <property type="match status" value="1"/>
</dbReference>
<keyword evidence="9" id="KW-0472">Membrane</keyword>
<keyword evidence="6 9" id="KW-1133">Transmembrane helix</keyword>
<evidence type="ECO:0000313" key="13">
    <source>
        <dbReference type="Proteomes" id="UP001497392"/>
    </source>
</evidence>
<evidence type="ECO:0000256" key="8">
    <source>
        <dbReference type="ARBA" id="ARBA00023284"/>
    </source>
</evidence>
<dbReference type="InterPro" id="IPR036249">
    <property type="entry name" value="Thioredoxin-like_sf"/>
</dbReference>
<evidence type="ECO:0000256" key="4">
    <source>
        <dbReference type="ARBA" id="ARBA00022824"/>
    </source>
</evidence>
<evidence type="ECO:0000256" key="5">
    <source>
        <dbReference type="ARBA" id="ARBA00022982"/>
    </source>
</evidence>
<evidence type="ECO:0000256" key="2">
    <source>
        <dbReference type="ARBA" id="ARBA00022448"/>
    </source>
</evidence>
<feature type="transmembrane region" description="Helical" evidence="9">
    <location>
        <begin position="169"/>
        <end position="194"/>
    </location>
</feature>
<evidence type="ECO:0000256" key="3">
    <source>
        <dbReference type="ARBA" id="ARBA00022729"/>
    </source>
</evidence>
<keyword evidence="4" id="KW-0256">Endoplasmic reticulum</keyword>
<comment type="subcellular location">
    <subcellularLocation>
        <location evidence="1">Endoplasmic reticulum membrane</location>
        <topology evidence="1">Single-pass membrane protein</topology>
    </subcellularLocation>
</comment>
<evidence type="ECO:0000259" key="11">
    <source>
        <dbReference type="PROSITE" id="PS51352"/>
    </source>
</evidence>
<dbReference type="PANTHER" id="PTHR46107">
    <property type="entry name" value="DUMPY: SHORTER THAN WILD-TYPE"/>
    <property type="match status" value="1"/>
</dbReference>
<protein>
    <submittedName>
        <fullName evidence="12">G9756 protein</fullName>
    </submittedName>
</protein>
<dbReference type="InterPro" id="IPR052454">
    <property type="entry name" value="TMX_domain-containing"/>
</dbReference>
<keyword evidence="8" id="KW-0676">Redox-active center</keyword>